<dbReference type="AlphaFoldDB" id="A0A369BE07"/>
<protein>
    <submittedName>
        <fullName evidence="1">Uncharacterized protein</fullName>
    </submittedName>
</protein>
<sequence>MRTVSRWKRIKLILDFTPVCILKKELEVIRNERTKNKRTEY</sequence>
<dbReference type="EMBL" id="QPJT01000006">
    <property type="protein sequence ID" value="RCX17904.1"/>
    <property type="molecule type" value="Genomic_DNA"/>
</dbReference>
<comment type="caution">
    <text evidence="1">The sequence shown here is derived from an EMBL/GenBank/DDBJ whole genome shotgun (WGS) entry which is preliminary data.</text>
</comment>
<keyword evidence="2" id="KW-1185">Reference proteome</keyword>
<organism evidence="1 2">
    <name type="scientific">Anaerobacterium chartisolvens</name>
    <dbReference type="NCBI Taxonomy" id="1297424"/>
    <lineage>
        <taxon>Bacteria</taxon>
        <taxon>Bacillati</taxon>
        <taxon>Bacillota</taxon>
        <taxon>Clostridia</taxon>
        <taxon>Eubacteriales</taxon>
        <taxon>Oscillospiraceae</taxon>
        <taxon>Anaerobacterium</taxon>
    </lineage>
</organism>
<accession>A0A369BE07</accession>
<reference evidence="1 2" key="1">
    <citation type="submission" date="2018-07" db="EMBL/GenBank/DDBJ databases">
        <title>Genomic Encyclopedia of Type Strains, Phase IV (KMG-IV): sequencing the most valuable type-strain genomes for metagenomic binning, comparative biology and taxonomic classification.</title>
        <authorList>
            <person name="Goeker M."/>
        </authorList>
    </citation>
    <scope>NUCLEOTIDE SEQUENCE [LARGE SCALE GENOMIC DNA]</scope>
    <source>
        <strain evidence="1 2">DSM 27016</strain>
    </source>
</reference>
<dbReference type="Proteomes" id="UP000253034">
    <property type="component" value="Unassembled WGS sequence"/>
</dbReference>
<evidence type="ECO:0000313" key="2">
    <source>
        <dbReference type="Proteomes" id="UP000253034"/>
    </source>
</evidence>
<name>A0A369BE07_9FIRM</name>
<evidence type="ECO:0000313" key="1">
    <source>
        <dbReference type="EMBL" id="RCX17904.1"/>
    </source>
</evidence>
<gene>
    <name evidence="1" type="ORF">DFR58_10672</name>
</gene>
<proteinExistence type="predicted"/>